<dbReference type="InterPro" id="IPR036390">
    <property type="entry name" value="WH_DNA-bd_sf"/>
</dbReference>
<dbReference type="Proteomes" id="UP000611640">
    <property type="component" value="Chromosome"/>
</dbReference>
<keyword evidence="4" id="KW-1185">Reference proteome</keyword>
<evidence type="ECO:0000259" key="1">
    <source>
        <dbReference type="Pfam" id="PF03551"/>
    </source>
</evidence>
<dbReference type="Pfam" id="PF03551">
    <property type="entry name" value="PadR"/>
    <property type="match status" value="1"/>
</dbReference>
<sequence length="191" mass="21683">MSLRYALLGLLADEPGSGYELARRFEATLDRYAWHAKHNQIYQELGRLADERLVEVVAQGARGRKTYAITDPGRRALVEWLRTPPESAVVRNEFLLRLFLTFVLDPAEAREHLRQYAEQAQQRLDHLTAFIGSLPNEDRLPPMKFGHLAATFGLRQLPAIRDWALDSVAEIDEWQQAGEHRSADPTDGPVG</sequence>
<protein>
    <submittedName>
        <fullName evidence="3">Transcriptional regulator</fullName>
    </submittedName>
</protein>
<dbReference type="InterPro" id="IPR005149">
    <property type="entry name" value="Tscrpt_reg_PadR_N"/>
</dbReference>
<feature type="domain" description="Transcription regulator PadR N-terminal" evidence="1">
    <location>
        <begin position="7"/>
        <end position="77"/>
    </location>
</feature>
<proteinExistence type="predicted"/>
<evidence type="ECO:0000313" key="3">
    <source>
        <dbReference type="EMBL" id="BCJ34132.1"/>
    </source>
</evidence>
<organism evidence="3 4">
    <name type="scientific">Actinocatenispora thailandica</name>
    <dbReference type="NCBI Taxonomy" id="227318"/>
    <lineage>
        <taxon>Bacteria</taxon>
        <taxon>Bacillati</taxon>
        <taxon>Actinomycetota</taxon>
        <taxon>Actinomycetes</taxon>
        <taxon>Micromonosporales</taxon>
        <taxon>Micromonosporaceae</taxon>
        <taxon>Actinocatenispora</taxon>
    </lineage>
</organism>
<evidence type="ECO:0000259" key="2">
    <source>
        <dbReference type="Pfam" id="PF10400"/>
    </source>
</evidence>
<dbReference type="Gene3D" id="6.10.140.190">
    <property type="match status" value="1"/>
</dbReference>
<accession>A0A7R7HVG3</accession>
<dbReference type="EMBL" id="AP023355">
    <property type="protein sequence ID" value="BCJ34132.1"/>
    <property type="molecule type" value="Genomic_DNA"/>
</dbReference>
<dbReference type="PANTHER" id="PTHR43252">
    <property type="entry name" value="TRANSCRIPTIONAL REGULATOR YQJI"/>
    <property type="match status" value="1"/>
</dbReference>
<gene>
    <name evidence="3" type="ORF">Athai_16350</name>
</gene>
<dbReference type="RefSeq" id="WP_203960899.1">
    <property type="nucleotide sequence ID" value="NZ_AP023355.1"/>
</dbReference>
<feature type="domain" description="Transcription regulator PadR C-terminal" evidence="2">
    <location>
        <begin position="90"/>
        <end position="170"/>
    </location>
</feature>
<dbReference type="Gene3D" id="1.10.10.10">
    <property type="entry name" value="Winged helix-like DNA-binding domain superfamily/Winged helix DNA-binding domain"/>
    <property type="match status" value="1"/>
</dbReference>
<dbReference type="KEGG" id="atl:Athai_16350"/>
<dbReference type="Pfam" id="PF10400">
    <property type="entry name" value="Vir_act_alpha_C"/>
    <property type="match status" value="1"/>
</dbReference>
<name>A0A7R7HVG3_9ACTN</name>
<dbReference type="InterPro" id="IPR018309">
    <property type="entry name" value="Tscrpt_reg_PadR_C"/>
</dbReference>
<reference evidence="3 4" key="1">
    <citation type="submission" date="2020-08" db="EMBL/GenBank/DDBJ databases">
        <title>Whole genome shotgun sequence of Actinocatenispora thailandica NBRC 105041.</title>
        <authorList>
            <person name="Komaki H."/>
            <person name="Tamura T."/>
        </authorList>
    </citation>
    <scope>NUCLEOTIDE SEQUENCE [LARGE SCALE GENOMIC DNA]</scope>
    <source>
        <strain evidence="3 4">NBRC 105041</strain>
    </source>
</reference>
<evidence type="ECO:0000313" key="4">
    <source>
        <dbReference type="Proteomes" id="UP000611640"/>
    </source>
</evidence>
<dbReference type="PANTHER" id="PTHR43252:SF4">
    <property type="entry name" value="TRANSCRIPTIONAL REGULATORY PROTEIN"/>
    <property type="match status" value="1"/>
</dbReference>
<dbReference type="SUPFAM" id="SSF46785">
    <property type="entry name" value="Winged helix' DNA-binding domain"/>
    <property type="match status" value="1"/>
</dbReference>
<dbReference type="InterPro" id="IPR036388">
    <property type="entry name" value="WH-like_DNA-bd_sf"/>
</dbReference>
<dbReference type="AlphaFoldDB" id="A0A7R7HVG3"/>